<dbReference type="Proteomes" id="UP000266861">
    <property type="component" value="Unassembled WGS sequence"/>
</dbReference>
<accession>A0A397IA31</accession>
<evidence type="ECO:0000256" key="1">
    <source>
        <dbReference type="SAM" id="MobiDB-lite"/>
    </source>
</evidence>
<gene>
    <name evidence="2" type="ORF">Glove_249g16</name>
</gene>
<evidence type="ECO:0000313" key="3">
    <source>
        <dbReference type="Proteomes" id="UP000266861"/>
    </source>
</evidence>
<protein>
    <submittedName>
        <fullName evidence="2">Uncharacterized protein</fullName>
    </submittedName>
</protein>
<organism evidence="2 3">
    <name type="scientific">Diversispora epigaea</name>
    <dbReference type="NCBI Taxonomy" id="1348612"/>
    <lineage>
        <taxon>Eukaryota</taxon>
        <taxon>Fungi</taxon>
        <taxon>Fungi incertae sedis</taxon>
        <taxon>Mucoromycota</taxon>
        <taxon>Glomeromycotina</taxon>
        <taxon>Glomeromycetes</taxon>
        <taxon>Diversisporales</taxon>
        <taxon>Diversisporaceae</taxon>
        <taxon>Diversispora</taxon>
    </lineage>
</organism>
<dbReference type="AlphaFoldDB" id="A0A397IA31"/>
<sequence>MSRKCRFVRKIKFGKELSLEVMMINSLKNENLLNNENNFESIHKNSNEDEDEDKNEGEDENENKENDSYNIEVEEESLTNKSH</sequence>
<reference evidence="2 3" key="1">
    <citation type="submission" date="2018-08" db="EMBL/GenBank/DDBJ databases">
        <title>Genome and evolution of the arbuscular mycorrhizal fungus Diversispora epigaea (formerly Glomus versiforme) and its bacterial endosymbionts.</title>
        <authorList>
            <person name="Sun X."/>
            <person name="Fei Z."/>
            <person name="Harrison M."/>
        </authorList>
    </citation>
    <scope>NUCLEOTIDE SEQUENCE [LARGE SCALE GENOMIC DNA]</scope>
    <source>
        <strain evidence="2 3">IT104</strain>
    </source>
</reference>
<feature type="compositionally biased region" description="Acidic residues" evidence="1">
    <location>
        <begin position="48"/>
        <end position="62"/>
    </location>
</feature>
<name>A0A397IA31_9GLOM</name>
<comment type="caution">
    <text evidence="2">The sequence shown here is derived from an EMBL/GenBank/DDBJ whole genome shotgun (WGS) entry which is preliminary data.</text>
</comment>
<feature type="region of interest" description="Disordered" evidence="1">
    <location>
        <begin position="38"/>
        <end position="83"/>
    </location>
</feature>
<evidence type="ECO:0000313" key="2">
    <source>
        <dbReference type="EMBL" id="RHZ71902.1"/>
    </source>
</evidence>
<proteinExistence type="predicted"/>
<dbReference type="EMBL" id="PQFF01000230">
    <property type="protein sequence ID" value="RHZ71902.1"/>
    <property type="molecule type" value="Genomic_DNA"/>
</dbReference>
<keyword evidence="3" id="KW-1185">Reference proteome</keyword>